<name>A0A564FZ90_9HYPH</name>
<organism evidence="8 9">
    <name type="scientific">Methylobacterium dankookense</name>
    <dbReference type="NCBI Taxonomy" id="560405"/>
    <lineage>
        <taxon>Bacteria</taxon>
        <taxon>Pseudomonadati</taxon>
        <taxon>Pseudomonadota</taxon>
        <taxon>Alphaproteobacteria</taxon>
        <taxon>Hyphomicrobiales</taxon>
        <taxon>Methylobacteriaceae</taxon>
        <taxon>Methylobacterium</taxon>
    </lineage>
</organism>
<dbReference type="PROSITE" id="PS51123">
    <property type="entry name" value="OMPA_2"/>
    <property type="match status" value="1"/>
</dbReference>
<feature type="compositionally biased region" description="Basic and acidic residues" evidence="5">
    <location>
        <begin position="74"/>
        <end position="83"/>
    </location>
</feature>
<dbReference type="InterPro" id="IPR006664">
    <property type="entry name" value="OMP_bac"/>
</dbReference>
<dbReference type="SUPFAM" id="SSF103088">
    <property type="entry name" value="OmpA-like"/>
    <property type="match status" value="1"/>
</dbReference>
<feature type="domain" description="OmpA-like" evidence="6">
    <location>
        <begin position="122"/>
        <end position="240"/>
    </location>
</feature>
<evidence type="ECO:0000313" key="10">
    <source>
        <dbReference type="Proteomes" id="UP001055303"/>
    </source>
</evidence>
<reference evidence="7" key="2">
    <citation type="journal article" date="2021" name="Front. Microbiol.">
        <title>Comprehensive Comparative Genomics and Phenotyping of Methylobacterium Species.</title>
        <authorList>
            <person name="Alessa O."/>
            <person name="Ogura Y."/>
            <person name="Fujitani Y."/>
            <person name="Takami H."/>
            <person name="Hayashi T."/>
            <person name="Sahin N."/>
            <person name="Tani A."/>
        </authorList>
    </citation>
    <scope>NUCLEOTIDE SEQUENCE</scope>
    <source>
        <strain evidence="7">DSM 22415</strain>
    </source>
</reference>
<evidence type="ECO:0000256" key="2">
    <source>
        <dbReference type="ARBA" id="ARBA00023136"/>
    </source>
</evidence>
<dbReference type="EMBL" id="CABFVH010000017">
    <property type="protein sequence ID" value="VUF13184.1"/>
    <property type="molecule type" value="Genomic_DNA"/>
</dbReference>
<dbReference type="Proteomes" id="UP000401717">
    <property type="component" value="Unassembled WGS sequence"/>
</dbReference>
<keyword evidence="2 4" id="KW-0472">Membrane</keyword>
<reference evidence="7" key="3">
    <citation type="submission" date="2021-08" db="EMBL/GenBank/DDBJ databases">
        <authorList>
            <person name="Tani A."/>
            <person name="Ola A."/>
            <person name="Ogura Y."/>
            <person name="Katsura K."/>
            <person name="Hayashi T."/>
        </authorList>
    </citation>
    <scope>NUCLEOTIDE SEQUENCE</scope>
    <source>
        <strain evidence="7">DSM 22415</strain>
    </source>
</reference>
<evidence type="ECO:0000313" key="8">
    <source>
        <dbReference type="EMBL" id="VUF13184.1"/>
    </source>
</evidence>
<evidence type="ECO:0000256" key="4">
    <source>
        <dbReference type="PROSITE-ProRule" id="PRU00473"/>
    </source>
</evidence>
<dbReference type="EMBL" id="BPQI01000152">
    <property type="protein sequence ID" value="GJD58503.1"/>
    <property type="molecule type" value="Genomic_DNA"/>
</dbReference>
<dbReference type="InterPro" id="IPR036737">
    <property type="entry name" value="OmpA-like_sf"/>
</dbReference>
<gene>
    <name evidence="8" type="primary">oprF_2</name>
    <name evidence="7" type="synonym">pal_4</name>
    <name evidence="7" type="ORF">IFDJLNFL_4424</name>
    <name evidence="8" type="ORF">MTDSW087_02883</name>
</gene>
<keyword evidence="7" id="KW-0449">Lipoprotein</keyword>
<dbReference type="InterPro" id="IPR050330">
    <property type="entry name" value="Bact_OuterMem_StrucFunc"/>
</dbReference>
<dbReference type="PRINTS" id="PR01021">
    <property type="entry name" value="OMPADOMAIN"/>
</dbReference>
<comment type="subcellular location">
    <subcellularLocation>
        <location evidence="1">Cell outer membrane</location>
    </subcellularLocation>
</comment>
<dbReference type="InterPro" id="IPR006665">
    <property type="entry name" value="OmpA-like"/>
</dbReference>
<dbReference type="OrthoDB" id="9814546at2"/>
<evidence type="ECO:0000313" key="7">
    <source>
        <dbReference type="EMBL" id="GJD58503.1"/>
    </source>
</evidence>
<accession>A0A564FZ90</accession>
<dbReference type="CDD" id="cd07185">
    <property type="entry name" value="OmpA_C-like"/>
    <property type="match status" value="1"/>
</dbReference>
<dbReference type="AlphaFoldDB" id="A0A564FZ90"/>
<evidence type="ECO:0000256" key="1">
    <source>
        <dbReference type="ARBA" id="ARBA00004442"/>
    </source>
</evidence>
<keyword evidence="3" id="KW-0998">Cell outer membrane</keyword>
<sequence length="291" mass="30345">MPIDHAPSPRLAPPRPVGHPADGLRRAARGRLGRSCLLLALGLATALGPAARANPLTEVPGRPAIPEQAGPRDAAAERAEAEARNPAATAIIRSLAPFADGNPGAPARPLAVSPDDGGPGVRVDPARSVDLTVFFAYDSARLTPEARIQLEPLGQALGSRDLAGQGFLIAGHTDAAGGLAYNRRLSLARARSVKAHLVETYGIAPERLRVHGWGPDRPKDPDAPRARVNRRVEVSLIAPVRSGALRFVVPETDPACAGPFAAGRALADPRHRVGLDLDDFAAAPTPLPCSE</sequence>
<feature type="region of interest" description="Disordered" evidence="5">
    <location>
        <begin position="54"/>
        <end position="83"/>
    </location>
</feature>
<dbReference type="GO" id="GO:0009279">
    <property type="term" value="C:cell outer membrane"/>
    <property type="evidence" value="ECO:0007669"/>
    <property type="project" value="UniProtKB-SubCell"/>
</dbReference>
<evidence type="ECO:0000256" key="3">
    <source>
        <dbReference type="ARBA" id="ARBA00023237"/>
    </source>
</evidence>
<dbReference type="Gene3D" id="3.30.1330.60">
    <property type="entry name" value="OmpA-like domain"/>
    <property type="match status" value="1"/>
</dbReference>
<dbReference type="Pfam" id="PF00691">
    <property type="entry name" value="OmpA"/>
    <property type="match status" value="1"/>
</dbReference>
<evidence type="ECO:0000313" key="9">
    <source>
        <dbReference type="Proteomes" id="UP000401717"/>
    </source>
</evidence>
<dbReference type="Proteomes" id="UP001055303">
    <property type="component" value="Unassembled WGS sequence"/>
</dbReference>
<protein>
    <submittedName>
        <fullName evidence="8">Outer membrane porin F</fullName>
    </submittedName>
    <submittedName>
        <fullName evidence="7">Peptidoglycan-associated lipoprotein</fullName>
    </submittedName>
</protein>
<evidence type="ECO:0000256" key="5">
    <source>
        <dbReference type="SAM" id="MobiDB-lite"/>
    </source>
</evidence>
<dbReference type="RefSeq" id="WP_144764977.1">
    <property type="nucleotide sequence ID" value="NZ_BPQI01000152.1"/>
</dbReference>
<evidence type="ECO:0000259" key="6">
    <source>
        <dbReference type="PROSITE" id="PS51123"/>
    </source>
</evidence>
<keyword evidence="10" id="KW-1185">Reference proteome</keyword>
<dbReference type="PANTHER" id="PTHR30329">
    <property type="entry name" value="STATOR ELEMENT OF FLAGELLAR MOTOR COMPLEX"/>
    <property type="match status" value="1"/>
</dbReference>
<feature type="region of interest" description="Disordered" evidence="5">
    <location>
        <begin position="1"/>
        <end position="23"/>
    </location>
</feature>
<dbReference type="PANTHER" id="PTHR30329:SF21">
    <property type="entry name" value="LIPOPROTEIN YIAD-RELATED"/>
    <property type="match status" value="1"/>
</dbReference>
<proteinExistence type="predicted"/>
<reference evidence="8 9" key="1">
    <citation type="submission" date="2019-06" db="EMBL/GenBank/DDBJ databases">
        <authorList>
            <person name="Rodrigo-Torres L."/>
            <person name="Arahal R. D."/>
            <person name="Lucena T."/>
        </authorList>
    </citation>
    <scope>NUCLEOTIDE SEQUENCE [LARGE SCALE GENOMIC DNA]</scope>
    <source>
        <strain evidence="8 9">SW08-7</strain>
    </source>
</reference>